<gene>
    <name evidence="4" type="ORF">CkaCkLH20_05579</name>
</gene>
<name>A0A9P6LKG5_9PEZI</name>
<dbReference type="AlphaFoldDB" id="A0A9P6LKG5"/>
<evidence type="ECO:0000313" key="5">
    <source>
        <dbReference type="Proteomes" id="UP000781932"/>
    </source>
</evidence>
<accession>A0A9P6LKG5</accession>
<dbReference type="RefSeq" id="XP_038746194.1">
    <property type="nucleotide sequence ID" value="XM_038888297.1"/>
</dbReference>
<dbReference type="SMART" id="SM00066">
    <property type="entry name" value="GAL4"/>
    <property type="match status" value="1"/>
</dbReference>
<dbReference type="OrthoDB" id="2574141at2759"/>
<dbReference type="InterPro" id="IPR050797">
    <property type="entry name" value="Carb_Metab_Trans_Reg"/>
</dbReference>
<dbReference type="GO" id="GO:0000981">
    <property type="term" value="F:DNA-binding transcription factor activity, RNA polymerase II-specific"/>
    <property type="evidence" value="ECO:0007669"/>
    <property type="project" value="InterPro"/>
</dbReference>
<sequence length="360" mass="39261">MTKATRMSTPGLRQACDTCHFKKIRCLRVPEAGNDGPCKRCSREGIACVFSPASKTGRPKKASAAGINSRPISSWTPRQPPGESTESPSYWLNPPWDDIDGGTVSVPSSLCFDESFPELNNTDQPEVMVLKRFEQLSAFQGQLVTKRREHYPIFQRRGIDASHGIQDLLDITQKVTKFSTWLMMGGAKFAYRTPMLSSMSDETALMMVMSPATLVLDTFVDVLEMAFPSLKSKDPGPVSSAVATAPASASAVSDDGLFAIDPELLLLNQAPAAAVLPNVEIVRDLANPVCIYILLTSFQEQVDAMRRAFDMALGAFPRMNSAAGAKGLLPVMMDEYLEKIKFVQGHITRASGDNLMIGMD</sequence>
<dbReference type="PROSITE" id="PS00463">
    <property type="entry name" value="ZN2_CY6_FUNGAL_1"/>
    <property type="match status" value="1"/>
</dbReference>
<dbReference type="PROSITE" id="PS50048">
    <property type="entry name" value="ZN2_CY6_FUNGAL_2"/>
    <property type="match status" value="1"/>
</dbReference>
<dbReference type="SUPFAM" id="SSF57701">
    <property type="entry name" value="Zn2/Cys6 DNA-binding domain"/>
    <property type="match status" value="1"/>
</dbReference>
<dbReference type="InterPro" id="IPR001138">
    <property type="entry name" value="Zn2Cys6_DnaBD"/>
</dbReference>
<dbReference type="Pfam" id="PF00172">
    <property type="entry name" value="Zn_clus"/>
    <property type="match status" value="1"/>
</dbReference>
<keyword evidence="5" id="KW-1185">Reference proteome</keyword>
<dbReference type="GeneID" id="62161371"/>
<reference evidence="4" key="1">
    <citation type="submission" date="2020-03" db="EMBL/GenBank/DDBJ databases">
        <authorList>
            <person name="He L."/>
        </authorList>
    </citation>
    <scope>NUCLEOTIDE SEQUENCE</scope>
    <source>
        <strain evidence="4">CkLH20</strain>
    </source>
</reference>
<comment type="caution">
    <text evidence="4">The sequence shown here is derived from an EMBL/GenBank/DDBJ whole genome shotgun (WGS) entry which is preliminary data.</text>
</comment>
<evidence type="ECO:0000256" key="2">
    <source>
        <dbReference type="SAM" id="MobiDB-lite"/>
    </source>
</evidence>
<evidence type="ECO:0000259" key="3">
    <source>
        <dbReference type="PROSITE" id="PS50048"/>
    </source>
</evidence>
<feature type="compositionally biased region" description="Polar residues" evidence="2">
    <location>
        <begin position="70"/>
        <end position="89"/>
    </location>
</feature>
<evidence type="ECO:0000313" key="4">
    <source>
        <dbReference type="EMBL" id="KAF9876733.1"/>
    </source>
</evidence>
<dbReference type="CDD" id="cd00067">
    <property type="entry name" value="GAL4"/>
    <property type="match status" value="1"/>
</dbReference>
<feature type="domain" description="Zn(2)-C6 fungal-type" evidence="3">
    <location>
        <begin position="15"/>
        <end position="50"/>
    </location>
</feature>
<dbReference type="GO" id="GO:0008270">
    <property type="term" value="F:zinc ion binding"/>
    <property type="evidence" value="ECO:0007669"/>
    <property type="project" value="InterPro"/>
</dbReference>
<proteinExistence type="predicted"/>
<dbReference type="PANTHER" id="PTHR31668">
    <property type="entry name" value="GLUCOSE TRANSPORT TRANSCRIPTION REGULATOR RGT1-RELATED-RELATED"/>
    <property type="match status" value="1"/>
</dbReference>
<dbReference type="Gene3D" id="4.10.240.10">
    <property type="entry name" value="Zn(2)-C6 fungal-type DNA-binding domain"/>
    <property type="match status" value="1"/>
</dbReference>
<feature type="region of interest" description="Disordered" evidence="2">
    <location>
        <begin position="55"/>
        <end position="89"/>
    </location>
</feature>
<keyword evidence="1" id="KW-0539">Nucleus</keyword>
<protein>
    <submittedName>
        <fullName evidence="4">C6 zinc finger domain protein</fullName>
    </submittedName>
</protein>
<dbReference type="InterPro" id="IPR036864">
    <property type="entry name" value="Zn2-C6_fun-type_DNA-bd_sf"/>
</dbReference>
<organism evidence="4 5">
    <name type="scientific">Colletotrichum karsti</name>
    <dbReference type="NCBI Taxonomy" id="1095194"/>
    <lineage>
        <taxon>Eukaryota</taxon>
        <taxon>Fungi</taxon>
        <taxon>Dikarya</taxon>
        <taxon>Ascomycota</taxon>
        <taxon>Pezizomycotina</taxon>
        <taxon>Sordariomycetes</taxon>
        <taxon>Hypocreomycetidae</taxon>
        <taxon>Glomerellales</taxon>
        <taxon>Glomerellaceae</taxon>
        <taxon>Colletotrichum</taxon>
        <taxon>Colletotrichum boninense species complex</taxon>
    </lineage>
</organism>
<evidence type="ECO:0000256" key="1">
    <source>
        <dbReference type="ARBA" id="ARBA00023242"/>
    </source>
</evidence>
<dbReference type="EMBL" id="JAATWM020000016">
    <property type="protein sequence ID" value="KAF9876733.1"/>
    <property type="molecule type" value="Genomic_DNA"/>
</dbReference>
<dbReference type="Proteomes" id="UP000781932">
    <property type="component" value="Unassembled WGS sequence"/>
</dbReference>
<reference evidence="4" key="2">
    <citation type="submission" date="2020-11" db="EMBL/GenBank/DDBJ databases">
        <title>Whole genome sequencing of Colletotrichum sp.</title>
        <authorList>
            <person name="Li H."/>
        </authorList>
    </citation>
    <scope>NUCLEOTIDE SEQUENCE</scope>
    <source>
        <strain evidence="4">CkLH20</strain>
    </source>
</reference>